<feature type="region of interest" description="Disordered" evidence="1">
    <location>
        <begin position="455"/>
        <end position="513"/>
    </location>
</feature>
<dbReference type="AlphaFoldDB" id="A0A836H1Q2"/>
<evidence type="ECO:0000313" key="3">
    <source>
        <dbReference type="Proteomes" id="UP000674143"/>
    </source>
</evidence>
<protein>
    <submittedName>
        <fullName evidence="2">Uncharacterized protein</fullName>
    </submittedName>
</protein>
<dbReference type="SMR" id="A0A836H1Q2"/>
<dbReference type="KEGG" id="loi:92359598"/>
<feature type="compositionally biased region" description="Low complexity" evidence="1">
    <location>
        <begin position="294"/>
        <end position="305"/>
    </location>
</feature>
<keyword evidence="3" id="KW-1185">Reference proteome</keyword>
<evidence type="ECO:0000313" key="2">
    <source>
        <dbReference type="EMBL" id="KAG5473598.1"/>
    </source>
</evidence>
<dbReference type="Proteomes" id="UP000674143">
    <property type="component" value="Unassembled WGS sequence"/>
</dbReference>
<organism evidence="2 3">
    <name type="scientific">Leishmania orientalis</name>
    <dbReference type="NCBI Taxonomy" id="2249476"/>
    <lineage>
        <taxon>Eukaryota</taxon>
        <taxon>Discoba</taxon>
        <taxon>Euglenozoa</taxon>
        <taxon>Kinetoplastea</taxon>
        <taxon>Metakinetoplastina</taxon>
        <taxon>Trypanosomatida</taxon>
        <taxon>Trypanosomatidae</taxon>
        <taxon>Leishmaniinae</taxon>
        <taxon>Leishmania</taxon>
    </lineage>
</organism>
<feature type="compositionally biased region" description="Low complexity" evidence="1">
    <location>
        <begin position="460"/>
        <end position="474"/>
    </location>
</feature>
<gene>
    <name evidence="2" type="ORF">LSCM4_03668</name>
</gene>
<sequence length="549" mass="59761">MSTAATYAASYDVEEEAQGGFSEAVTGKPFATCTLVVLPDKYSGVFPYLRGSQLFFFDVVRKLNRIGVLDKRVLFVTESTINLASRRGHVSRCAKVEDIAELICDAQACAVGVRMRSRPFAISPKGCFYWNCFHEMPVDLLLHATSAMQYDTLLQVIRFVHHICTAETLPCRLRKKHEVWGALLILAPDGSRVKKKPMQYHDVNPALLEGSTAAAALGASRLQETSGSPRVIHAPSRFTSLSAAHPVSGSASRQDVSVAASTPRRLSLFCASTSLFTCPGVGGHQTTLKLSSASLGSSLSPSSARPSKDVEVVPTSEMRRCENPLGKGAGKALKALPKKYRVVAKLQPRESGDSIAAATAAELSRTTSVAVTPCCTEERTARAASSRKLVKSLDAHVEEKQLRDAELCYFRCAKERELNASGRFLSSFASSRRASRYTSSSWSPRSFVHTSNGCHRMSGAKKSSGASCSSISGSPVAKGRGSVDWALDTSQGTGRQMSAAPPHAEPQLHHRLQSHRQFEEAMWAYYEEHLEELRRKESARQCFESAARH</sequence>
<dbReference type="GeneID" id="92359598"/>
<dbReference type="RefSeq" id="XP_067061601.1">
    <property type="nucleotide sequence ID" value="XM_067205664.1"/>
</dbReference>
<accession>A0A836H1Q2</accession>
<reference evidence="3" key="2">
    <citation type="journal article" date="2021" name="Sci. Data">
        <title>Chromosome-scale genome sequencing, assembly and annotation of six genomes from subfamily Leishmaniinae.</title>
        <authorList>
            <person name="Almutairi H."/>
            <person name="Urbaniak M.D."/>
            <person name="Bates M.D."/>
            <person name="Jariyapan N."/>
            <person name="Kwakye-Nuako G."/>
            <person name="Thomaz Soccol V."/>
            <person name="Al-Salem W.S."/>
            <person name="Dillon R.J."/>
            <person name="Bates P.A."/>
            <person name="Gatherer D."/>
        </authorList>
    </citation>
    <scope>NUCLEOTIDE SEQUENCE [LARGE SCALE GENOMIC DNA]</scope>
</reference>
<comment type="caution">
    <text evidence="2">The sequence shown here is derived from an EMBL/GenBank/DDBJ whole genome shotgun (WGS) entry which is preliminary data.</text>
</comment>
<dbReference type="EMBL" id="JAFHLR010000029">
    <property type="protein sequence ID" value="KAG5473598.1"/>
    <property type="molecule type" value="Genomic_DNA"/>
</dbReference>
<proteinExistence type="predicted"/>
<evidence type="ECO:0000256" key="1">
    <source>
        <dbReference type="SAM" id="MobiDB-lite"/>
    </source>
</evidence>
<feature type="region of interest" description="Disordered" evidence="1">
    <location>
        <begin position="294"/>
        <end position="326"/>
    </location>
</feature>
<name>A0A836H1Q2_9TRYP</name>
<feature type="compositionally biased region" description="Basic and acidic residues" evidence="1">
    <location>
        <begin position="306"/>
        <end position="322"/>
    </location>
</feature>
<reference evidence="3" key="1">
    <citation type="journal article" date="2021" name="Microbiol. Resour. Announc.">
        <title>LGAAP: Leishmaniinae Genome Assembly and Annotation Pipeline.</title>
        <authorList>
            <person name="Almutairi H."/>
            <person name="Urbaniak M.D."/>
            <person name="Bates M.D."/>
            <person name="Jariyapan N."/>
            <person name="Kwakye-Nuako G."/>
            <person name="Thomaz-Soccol V."/>
            <person name="Al-Salem W.S."/>
            <person name="Dillon R.J."/>
            <person name="Bates P.A."/>
            <person name="Gatherer D."/>
        </authorList>
    </citation>
    <scope>NUCLEOTIDE SEQUENCE [LARGE SCALE GENOMIC DNA]</scope>
</reference>